<dbReference type="PANTHER" id="PTHR30008">
    <property type="entry name" value="EXODEOXYRIBONUCLEASE 7 LARGE SUBUNIT"/>
    <property type="match status" value="1"/>
</dbReference>
<dbReference type="Pfam" id="PF13742">
    <property type="entry name" value="tRNA_anti_2"/>
    <property type="match status" value="1"/>
</dbReference>
<evidence type="ECO:0000313" key="10">
    <source>
        <dbReference type="Proteomes" id="UP000521199"/>
    </source>
</evidence>
<comment type="function">
    <text evidence="5">Bidirectionally degrades single-stranded DNA into large acid-insoluble oligonucleotides, which are then degraded further into small acid-soluble oligonucleotides.</text>
</comment>
<evidence type="ECO:0000256" key="6">
    <source>
        <dbReference type="RuleBase" id="RU004355"/>
    </source>
</evidence>
<evidence type="ECO:0000256" key="5">
    <source>
        <dbReference type="HAMAP-Rule" id="MF_00378"/>
    </source>
</evidence>
<dbReference type="PANTHER" id="PTHR30008:SF0">
    <property type="entry name" value="EXODEOXYRIBONUCLEASE 7 LARGE SUBUNIT"/>
    <property type="match status" value="1"/>
</dbReference>
<evidence type="ECO:0000256" key="3">
    <source>
        <dbReference type="ARBA" id="ARBA00022801"/>
    </source>
</evidence>
<dbReference type="GO" id="GO:0006308">
    <property type="term" value="P:DNA catabolic process"/>
    <property type="evidence" value="ECO:0007669"/>
    <property type="project" value="UniProtKB-UniRule"/>
</dbReference>
<dbReference type="GO" id="GO:0005737">
    <property type="term" value="C:cytoplasm"/>
    <property type="evidence" value="ECO:0007669"/>
    <property type="project" value="UniProtKB-SubCell"/>
</dbReference>
<dbReference type="InterPro" id="IPR003753">
    <property type="entry name" value="Exonuc_VII_L"/>
</dbReference>
<keyword evidence="1 5" id="KW-0963">Cytoplasm</keyword>
<dbReference type="Pfam" id="PF02601">
    <property type="entry name" value="Exonuc_VII_L"/>
    <property type="match status" value="1"/>
</dbReference>
<evidence type="ECO:0000259" key="8">
    <source>
        <dbReference type="Pfam" id="PF13742"/>
    </source>
</evidence>
<evidence type="ECO:0000256" key="1">
    <source>
        <dbReference type="ARBA" id="ARBA00022490"/>
    </source>
</evidence>
<comment type="subunit">
    <text evidence="5">Heterooligomer composed of large and small subunits.</text>
</comment>
<protein>
    <recommendedName>
        <fullName evidence="5">Exodeoxyribonuclease 7 large subunit</fullName>
        <ecNumber evidence="5">3.1.11.6</ecNumber>
    </recommendedName>
    <alternativeName>
        <fullName evidence="5">Exodeoxyribonuclease VII large subunit</fullName>
        <shortName evidence="5">Exonuclease VII large subunit</shortName>
    </alternativeName>
</protein>
<organism evidence="9 10">
    <name type="scientific">Chiayiivirga flava</name>
    <dbReference type="NCBI Taxonomy" id="659595"/>
    <lineage>
        <taxon>Bacteria</taxon>
        <taxon>Pseudomonadati</taxon>
        <taxon>Pseudomonadota</taxon>
        <taxon>Gammaproteobacteria</taxon>
        <taxon>Lysobacterales</taxon>
        <taxon>Lysobacteraceae</taxon>
        <taxon>Chiayiivirga</taxon>
    </lineage>
</organism>
<accession>A0A7W8D2G1</accession>
<feature type="domain" description="OB-fold nucleic acid binding" evidence="8">
    <location>
        <begin position="15"/>
        <end position="105"/>
    </location>
</feature>
<dbReference type="GO" id="GO:0003676">
    <property type="term" value="F:nucleic acid binding"/>
    <property type="evidence" value="ECO:0007669"/>
    <property type="project" value="InterPro"/>
</dbReference>
<comment type="catalytic activity">
    <reaction evidence="5 6">
        <text>Exonucleolytic cleavage in either 5'- to 3'- or 3'- to 5'-direction to yield nucleoside 5'-phosphates.</text>
        <dbReference type="EC" id="3.1.11.6"/>
    </reaction>
</comment>
<keyword evidence="10" id="KW-1185">Reference proteome</keyword>
<keyword evidence="4 5" id="KW-0269">Exonuclease</keyword>
<feature type="domain" description="Exonuclease VII large subunit C-terminal" evidence="7">
    <location>
        <begin position="128"/>
        <end position="437"/>
    </location>
</feature>
<sequence>MSSVLPAERQVLTPSQLNALARDMLEGAFPLIWVEGELSGVSRPASGHVYFTLKDARAQVRCALFKPKSQWLKFRPADGMHVLLRARLTVYEARGDYQLIVEHMEEAGEGALLRAFEALKARLQAEGLFAAERKRPLPRFVRRLGILSSPSGAAIRDVISILRRRFPLLEVELLPVPVQGDGAAAQIVRLLQRADASGRYDVLLVTRGGGSLEDLFAFNDEALARAIVASTTPVVSAVGHEIDVSIADFAADLRAATPSAAAELLTPDAAALRALLTRRRQQLALALRRVREHAAFRVDQLQQRLTLQHPALRLQHGAERLLALRLRLQREAVRQLERRVERTRRAGVRLSHRQPQLHALGERTARAGERQRAAMQRLLERRRQKLLELGRALTAVSPLATLERGYAIVLDERGNVLRHADALSPGQRVQARFVDGTRWLRSE</sequence>
<dbReference type="AlphaFoldDB" id="A0A7W8D2G1"/>
<evidence type="ECO:0000256" key="2">
    <source>
        <dbReference type="ARBA" id="ARBA00022722"/>
    </source>
</evidence>
<dbReference type="GO" id="GO:0009318">
    <property type="term" value="C:exodeoxyribonuclease VII complex"/>
    <property type="evidence" value="ECO:0007669"/>
    <property type="project" value="UniProtKB-UniRule"/>
</dbReference>
<reference evidence="9 10" key="1">
    <citation type="submission" date="2020-08" db="EMBL/GenBank/DDBJ databases">
        <title>Genomic Encyclopedia of Type Strains, Phase IV (KMG-IV): sequencing the most valuable type-strain genomes for metagenomic binning, comparative biology and taxonomic classification.</title>
        <authorList>
            <person name="Goeker M."/>
        </authorList>
    </citation>
    <scope>NUCLEOTIDE SEQUENCE [LARGE SCALE GENOMIC DNA]</scope>
    <source>
        <strain evidence="9 10">DSM 24163</strain>
    </source>
</reference>
<dbReference type="GO" id="GO:0008855">
    <property type="term" value="F:exodeoxyribonuclease VII activity"/>
    <property type="evidence" value="ECO:0007669"/>
    <property type="project" value="UniProtKB-UniRule"/>
</dbReference>
<name>A0A7W8D2G1_9GAMM</name>
<comment type="similarity">
    <text evidence="5 6">Belongs to the XseA family.</text>
</comment>
<dbReference type="EMBL" id="JACHHP010000001">
    <property type="protein sequence ID" value="MBB5206755.1"/>
    <property type="molecule type" value="Genomic_DNA"/>
</dbReference>
<keyword evidence="2 5" id="KW-0540">Nuclease</keyword>
<evidence type="ECO:0000313" key="9">
    <source>
        <dbReference type="EMBL" id="MBB5206755.1"/>
    </source>
</evidence>
<dbReference type="EC" id="3.1.11.6" evidence="5"/>
<comment type="caution">
    <text evidence="9">The sequence shown here is derived from an EMBL/GenBank/DDBJ whole genome shotgun (WGS) entry which is preliminary data.</text>
</comment>
<keyword evidence="3 5" id="KW-0378">Hydrolase</keyword>
<dbReference type="HAMAP" id="MF_00378">
    <property type="entry name" value="Exonuc_7_L"/>
    <property type="match status" value="1"/>
</dbReference>
<dbReference type="InterPro" id="IPR025824">
    <property type="entry name" value="OB-fold_nuc-bd_dom"/>
</dbReference>
<dbReference type="Proteomes" id="UP000521199">
    <property type="component" value="Unassembled WGS sequence"/>
</dbReference>
<comment type="subcellular location">
    <subcellularLocation>
        <location evidence="5 6">Cytoplasm</location>
    </subcellularLocation>
</comment>
<gene>
    <name evidence="5" type="primary">xseA</name>
    <name evidence="9" type="ORF">HNQ52_000271</name>
</gene>
<proteinExistence type="inferred from homology"/>
<dbReference type="CDD" id="cd04489">
    <property type="entry name" value="ExoVII_LU_OBF"/>
    <property type="match status" value="1"/>
</dbReference>
<dbReference type="InterPro" id="IPR020579">
    <property type="entry name" value="Exonuc_VII_lsu_C"/>
</dbReference>
<evidence type="ECO:0000256" key="4">
    <source>
        <dbReference type="ARBA" id="ARBA00022839"/>
    </source>
</evidence>
<dbReference type="NCBIfam" id="TIGR00237">
    <property type="entry name" value="xseA"/>
    <property type="match status" value="1"/>
</dbReference>
<evidence type="ECO:0000259" key="7">
    <source>
        <dbReference type="Pfam" id="PF02601"/>
    </source>
</evidence>